<dbReference type="Proteomes" id="UP001459714">
    <property type="component" value="Unassembled WGS sequence"/>
</dbReference>
<keyword evidence="2" id="KW-1185">Reference proteome</keyword>
<dbReference type="EMBL" id="JBBYAK010000002">
    <property type="protein sequence ID" value="MEL3959451.1"/>
    <property type="molecule type" value="Genomic_DNA"/>
</dbReference>
<accession>A0ABU9K2V5</accession>
<evidence type="ECO:0000313" key="2">
    <source>
        <dbReference type="Proteomes" id="UP001459714"/>
    </source>
</evidence>
<organism evidence="1 2">
    <name type="scientific">Caldifermentibacillus hisashii</name>
    <dbReference type="NCBI Taxonomy" id="996558"/>
    <lineage>
        <taxon>Bacteria</taxon>
        <taxon>Bacillati</taxon>
        <taxon>Bacillota</taxon>
        <taxon>Bacilli</taxon>
        <taxon>Bacillales</taxon>
        <taxon>Bacillaceae</taxon>
        <taxon>Caldifermentibacillus</taxon>
    </lineage>
</organism>
<name>A0ABU9K2V5_9BACI</name>
<sequence length="115" mass="13682">MKLYEIFIDNRLDYEDNEFYSKLIVANSLKEAEIRAKNWMKEVTNLVMKGCLLMKNNSFKLICDNCGNMAELKNNTSNEDYSGKFSFYPIQNERISIYCQKCDNEVFIDEDYFMM</sequence>
<dbReference type="RefSeq" id="WP_342021086.1">
    <property type="nucleotide sequence ID" value="NZ_JBBYAK010000002.1"/>
</dbReference>
<proteinExistence type="predicted"/>
<reference evidence="1 2" key="1">
    <citation type="submission" date="2024-03" db="EMBL/GenBank/DDBJ databases">
        <title>Bacilli Hybrid Assemblies.</title>
        <authorList>
            <person name="Kovac J."/>
        </authorList>
    </citation>
    <scope>NUCLEOTIDE SEQUENCE [LARGE SCALE GENOMIC DNA]</scope>
    <source>
        <strain evidence="1 2">FSL M8-0022</strain>
    </source>
</reference>
<comment type="caution">
    <text evidence="1">The sequence shown here is derived from an EMBL/GenBank/DDBJ whole genome shotgun (WGS) entry which is preliminary data.</text>
</comment>
<protein>
    <submittedName>
        <fullName evidence="1">Uncharacterized protein</fullName>
    </submittedName>
</protein>
<evidence type="ECO:0000313" key="1">
    <source>
        <dbReference type="EMBL" id="MEL3959451.1"/>
    </source>
</evidence>
<gene>
    <name evidence="1" type="ORF">NST17_20070</name>
</gene>